<accession>A0AAW1RE84</accession>
<dbReference type="Proteomes" id="UP001438707">
    <property type="component" value="Unassembled WGS sequence"/>
</dbReference>
<sequence>MDSSSDDDANLSPASYLSAGLAEALRRPLDYVRAVGELATVCARAYHTSPRSLQKQLADDVALAIQQCSWDYQGSAALARLMEMARTHLPQKRRQELLRMHKKEALQAQRRSHKSFVDPDKAIDVPFEIIDLICWHLDPYSLGRTACVSKSWREAASAEPIWRQFLKHSRAAAYMRCHQADARNNVLFGMLASEHSSMMDCWRSSRRMNIMSKSFPVVVRLEWASGDVSTARYLAALDMDHLPRALHAPSVDQVVAHVMGESIFDADGELLAHEESNSESDDEPAVVAKALGKLWKPAA</sequence>
<protein>
    <recommendedName>
        <fullName evidence="1">F-box domain-containing protein</fullName>
    </recommendedName>
</protein>
<proteinExistence type="predicted"/>
<dbReference type="AlphaFoldDB" id="A0AAW1RE84"/>
<dbReference type="InterPro" id="IPR057039">
    <property type="entry name" value="At5g52880_ARM"/>
</dbReference>
<dbReference type="PROSITE" id="PS50181">
    <property type="entry name" value="FBOX"/>
    <property type="match status" value="1"/>
</dbReference>
<dbReference type="InterPro" id="IPR036047">
    <property type="entry name" value="F-box-like_dom_sf"/>
</dbReference>
<reference evidence="2 3" key="1">
    <citation type="journal article" date="2024" name="Nat. Commun.">
        <title>Phylogenomics reveals the evolutionary origins of lichenization in chlorophyte algae.</title>
        <authorList>
            <person name="Puginier C."/>
            <person name="Libourel C."/>
            <person name="Otte J."/>
            <person name="Skaloud P."/>
            <person name="Haon M."/>
            <person name="Grisel S."/>
            <person name="Petersen M."/>
            <person name="Berrin J.G."/>
            <person name="Delaux P.M."/>
            <person name="Dal Grande F."/>
            <person name="Keller J."/>
        </authorList>
    </citation>
    <scope>NUCLEOTIDE SEQUENCE [LARGE SCALE GENOMIC DNA]</scope>
    <source>
        <strain evidence="2 3">SAG 2145</strain>
    </source>
</reference>
<comment type="caution">
    <text evidence="2">The sequence shown here is derived from an EMBL/GenBank/DDBJ whole genome shotgun (WGS) entry which is preliminary data.</text>
</comment>
<dbReference type="PANTHER" id="PTHR47744:SF1">
    <property type="entry name" value="OS05G0526300 PROTEIN"/>
    <property type="match status" value="1"/>
</dbReference>
<dbReference type="PANTHER" id="PTHR47744">
    <property type="entry name" value="OS05G0526300 PROTEIN"/>
    <property type="match status" value="1"/>
</dbReference>
<keyword evidence="3" id="KW-1185">Reference proteome</keyword>
<gene>
    <name evidence="2" type="ORF">WJX74_008782</name>
</gene>
<feature type="domain" description="F-box" evidence="1">
    <location>
        <begin position="119"/>
        <end position="165"/>
    </location>
</feature>
<dbReference type="EMBL" id="JALJOS010000012">
    <property type="protein sequence ID" value="KAK9832395.1"/>
    <property type="molecule type" value="Genomic_DNA"/>
</dbReference>
<dbReference type="Pfam" id="PF12937">
    <property type="entry name" value="F-box-like"/>
    <property type="match status" value="1"/>
</dbReference>
<name>A0AAW1RE84_9CHLO</name>
<evidence type="ECO:0000313" key="3">
    <source>
        <dbReference type="Proteomes" id="UP001438707"/>
    </source>
</evidence>
<dbReference type="SUPFAM" id="SSF81383">
    <property type="entry name" value="F-box domain"/>
    <property type="match status" value="1"/>
</dbReference>
<evidence type="ECO:0000313" key="2">
    <source>
        <dbReference type="EMBL" id="KAK9832395.1"/>
    </source>
</evidence>
<dbReference type="Gene3D" id="1.20.1280.50">
    <property type="match status" value="1"/>
</dbReference>
<dbReference type="SMART" id="SM00256">
    <property type="entry name" value="FBOX"/>
    <property type="match status" value="1"/>
</dbReference>
<dbReference type="CDD" id="cd09917">
    <property type="entry name" value="F-box_SF"/>
    <property type="match status" value="1"/>
</dbReference>
<organism evidence="2 3">
    <name type="scientific">Apatococcus lobatus</name>
    <dbReference type="NCBI Taxonomy" id="904363"/>
    <lineage>
        <taxon>Eukaryota</taxon>
        <taxon>Viridiplantae</taxon>
        <taxon>Chlorophyta</taxon>
        <taxon>core chlorophytes</taxon>
        <taxon>Trebouxiophyceae</taxon>
        <taxon>Chlorellales</taxon>
        <taxon>Chlorellaceae</taxon>
        <taxon>Apatococcus</taxon>
    </lineage>
</organism>
<evidence type="ECO:0000259" key="1">
    <source>
        <dbReference type="PROSITE" id="PS50181"/>
    </source>
</evidence>
<dbReference type="Pfam" id="PF24104">
    <property type="entry name" value="At5g52880_ARM"/>
    <property type="match status" value="1"/>
</dbReference>
<dbReference type="InterPro" id="IPR001810">
    <property type="entry name" value="F-box_dom"/>
</dbReference>